<dbReference type="Pfam" id="PF00067">
    <property type="entry name" value="p450"/>
    <property type="match status" value="1"/>
</dbReference>
<name>A0AB39NDP8_9ACTN</name>
<feature type="binding site" description="axial binding residue" evidence="7">
    <location>
        <position position="393"/>
    </location>
    <ligand>
        <name>heme</name>
        <dbReference type="ChEBI" id="CHEBI:30413"/>
    </ligand>
    <ligandPart>
        <name>Fe</name>
        <dbReference type="ChEBI" id="CHEBI:18248"/>
    </ligandPart>
</feature>
<evidence type="ECO:0000256" key="8">
    <source>
        <dbReference type="RuleBase" id="RU000461"/>
    </source>
</evidence>
<evidence type="ECO:0000256" key="5">
    <source>
        <dbReference type="ARBA" id="ARBA00023004"/>
    </source>
</evidence>
<dbReference type="GO" id="GO:0016705">
    <property type="term" value="F:oxidoreductase activity, acting on paired donors, with incorporation or reduction of molecular oxygen"/>
    <property type="evidence" value="ECO:0007669"/>
    <property type="project" value="InterPro"/>
</dbReference>
<dbReference type="GO" id="GO:0005506">
    <property type="term" value="F:iron ion binding"/>
    <property type="evidence" value="ECO:0007669"/>
    <property type="project" value="InterPro"/>
</dbReference>
<keyword evidence="4 8" id="KW-0560">Oxidoreductase</keyword>
<dbReference type="Gene3D" id="1.10.630.10">
    <property type="entry name" value="Cytochrome P450"/>
    <property type="match status" value="1"/>
</dbReference>
<evidence type="ECO:0000256" key="3">
    <source>
        <dbReference type="ARBA" id="ARBA00022723"/>
    </source>
</evidence>
<dbReference type="RefSeq" id="WP_369276483.1">
    <property type="nucleotide sequence ID" value="NZ_CP163432.1"/>
</dbReference>
<comment type="cofactor">
    <cofactor evidence="7">
        <name>heme</name>
        <dbReference type="ChEBI" id="CHEBI:30413"/>
    </cofactor>
</comment>
<dbReference type="PRINTS" id="PR00463">
    <property type="entry name" value="EP450I"/>
</dbReference>
<comment type="similarity">
    <text evidence="1 8">Belongs to the cytochrome P450 family.</text>
</comment>
<evidence type="ECO:0000256" key="1">
    <source>
        <dbReference type="ARBA" id="ARBA00010617"/>
    </source>
</evidence>
<dbReference type="PROSITE" id="PS00086">
    <property type="entry name" value="CYTOCHROME_P450"/>
    <property type="match status" value="1"/>
</dbReference>
<dbReference type="InterPro" id="IPR017972">
    <property type="entry name" value="Cyt_P450_CS"/>
</dbReference>
<dbReference type="GO" id="GO:0020037">
    <property type="term" value="F:heme binding"/>
    <property type="evidence" value="ECO:0007669"/>
    <property type="project" value="InterPro"/>
</dbReference>
<keyword evidence="6 8" id="KW-0503">Monooxygenase</keyword>
<gene>
    <name evidence="9" type="ORF">AB5J55_44110</name>
</gene>
<organism evidence="9">
    <name type="scientific">Streptomyces sp. R11</name>
    <dbReference type="NCBI Taxonomy" id="3238625"/>
    <lineage>
        <taxon>Bacteria</taxon>
        <taxon>Bacillati</taxon>
        <taxon>Actinomycetota</taxon>
        <taxon>Actinomycetes</taxon>
        <taxon>Kitasatosporales</taxon>
        <taxon>Streptomycetaceae</taxon>
        <taxon>Streptomyces</taxon>
    </lineage>
</organism>
<dbReference type="InterPro" id="IPR001128">
    <property type="entry name" value="Cyt_P450"/>
</dbReference>
<keyword evidence="5 7" id="KW-0408">Iron</keyword>
<reference evidence="9" key="1">
    <citation type="submission" date="2024-07" db="EMBL/GenBank/DDBJ databases">
        <authorList>
            <person name="Yu S.T."/>
        </authorList>
    </citation>
    <scope>NUCLEOTIDE SEQUENCE</scope>
    <source>
        <strain evidence="9">R11</strain>
    </source>
</reference>
<keyword evidence="3 7" id="KW-0479">Metal-binding</keyword>
<evidence type="ECO:0000256" key="6">
    <source>
        <dbReference type="ARBA" id="ARBA00023033"/>
    </source>
</evidence>
<dbReference type="InterPro" id="IPR002401">
    <property type="entry name" value="Cyt_P450_E_grp-I"/>
</dbReference>
<dbReference type="CDD" id="cd20620">
    <property type="entry name" value="CYP132-like"/>
    <property type="match status" value="1"/>
</dbReference>
<sequence>MTIPGPKGYPLLGVTPMMIKRGADFLLESFHAYGDVVALPLKRPATMYLLAHPDHVQQVLVKNSSKYVVVRPSAHYNTLMGNGLTVSNGDYWRRQRRILQPAFQRRKTDVMSDIITARIAAVINDWEAGPDSQVEISHQMERISLGVLLDTLLGTSLDDRQVRRLTSSVQRVLTAAGKGMFLEIPPSWPTPENRRIKHAQQEINHVIHEIISQRRASGPRAEQDLLSLLLDARDETTGEALNETELRDEITANLVAGYETTACALDWCLHLVATHPQVEQRLVTEIQTALNGRRPTADDLAAMPYLGQVINESMRLIPPFWAYTRVLLGEEECFNGHRIPPNSLIVLSPWVTHHHPQFWPDPERFDPERFAPQNTAARHRFAYFPFGAGPRVCVGMGPAQLTLQLAVAMILQQYQLRPAPGRSPQARTAMTVHPKDGIMMRVRPRDEPASHG</sequence>
<dbReference type="EMBL" id="CP163432">
    <property type="protein sequence ID" value="XDQ16588.1"/>
    <property type="molecule type" value="Genomic_DNA"/>
</dbReference>
<dbReference type="GO" id="GO:0004497">
    <property type="term" value="F:monooxygenase activity"/>
    <property type="evidence" value="ECO:0007669"/>
    <property type="project" value="UniProtKB-KW"/>
</dbReference>
<evidence type="ECO:0000256" key="7">
    <source>
        <dbReference type="PIRSR" id="PIRSR602401-1"/>
    </source>
</evidence>
<proteinExistence type="inferred from homology"/>
<dbReference type="AlphaFoldDB" id="A0AB39NDP8"/>
<dbReference type="PANTHER" id="PTHR24291:SF50">
    <property type="entry name" value="BIFUNCTIONAL ALBAFLAVENONE MONOOXYGENASE_TERPENE SYNTHASE"/>
    <property type="match status" value="1"/>
</dbReference>
<dbReference type="SUPFAM" id="SSF48264">
    <property type="entry name" value="Cytochrome P450"/>
    <property type="match status" value="1"/>
</dbReference>
<evidence type="ECO:0000313" key="9">
    <source>
        <dbReference type="EMBL" id="XDQ16588.1"/>
    </source>
</evidence>
<evidence type="ECO:0000256" key="4">
    <source>
        <dbReference type="ARBA" id="ARBA00023002"/>
    </source>
</evidence>
<dbReference type="InterPro" id="IPR036396">
    <property type="entry name" value="Cyt_P450_sf"/>
</dbReference>
<dbReference type="PANTHER" id="PTHR24291">
    <property type="entry name" value="CYTOCHROME P450 FAMILY 4"/>
    <property type="match status" value="1"/>
</dbReference>
<evidence type="ECO:0000256" key="2">
    <source>
        <dbReference type="ARBA" id="ARBA00022617"/>
    </source>
</evidence>
<dbReference type="PRINTS" id="PR00385">
    <property type="entry name" value="P450"/>
</dbReference>
<keyword evidence="2 7" id="KW-0349">Heme</keyword>
<accession>A0AB39NDP8</accession>
<dbReference type="InterPro" id="IPR050196">
    <property type="entry name" value="Cytochrome_P450_Monoox"/>
</dbReference>
<protein>
    <submittedName>
        <fullName evidence="9">Cytochrome P450</fullName>
    </submittedName>
</protein>